<keyword evidence="10" id="KW-0238">DNA-binding</keyword>
<comment type="subunit">
    <text evidence="4">Monomer.</text>
</comment>
<dbReference type="GO" id="GO:0003684">
    <property type="term" value="F:damaged DNA binding"/>
    <property type="evidence" value="ECO:0007669"/>
    <property type="project" value="InterPro"/>
</dbReference>
<dbReference type="Gene3D" id="3.20.190.10">
    <property type="entry name" value="MutM-like, N-terminal"/>
    <property type="match status" value="1"/>
</dbReference>
<comment type="catalytic activity">
    <reaction evidence="1">
        <text>Hydrolysis of DNA containing ring-opened 7-methylguanine residues, releasing 2,6-diamino-4-hydroxy-5-(N-methyl)formamidopyrimidine.</text>
        <dbReference type="EC" id="3.2.2.23"/>
    </reaction>
</comment>
<dbReference type="GO" id="GO:0008270">
    <property type="term" value="F:zinc ion binding"/>
    <property type="evidence" value="ECO:0007669"/>
    <property type="project" value="UniProtKB-KW"/>
</dbReference>
<dbReference type="SUPFAM" id="SSF46946">
    <property type="entry name" value="S13-like H2TH domain"/>
    <property type="match status" value="1"/>
</dbReference>
<dbReference type="PROSITE" id="PS51068">
    <property type="entry name" value="FPG_CAT"/>
    <property type="match status" value="1"/>
</dbReference>
<evidence type="ECO:0000256" key="4">
    <source>
        <dbReference type="ARBA" id="ARBA00011245"/>
    </source>
</evidence>
<reference evidence="19 20" key="1">
    <citation type="journal article" date="2016" name="Nat. Commun.">
        <title>Thousands of microbial genomes shed light on interconnected biogeochemical processes in an aquifer system.</title>
        <authorList>
            <person name="Anantharaman K."/>
            <person name="Brown C.T."/>
            <person name="Hug L.A."/>
            <person name="Sharon I."/>
            <person name="Castelle C.J."/>
            <person name="Probst A.J."/>
            <person name="Thomas B.C."/>
            <person name="Singh A."/>
            <person name="Wilkins M.J."/>
            <person name="Karaoz U."/>
            <person name="Brodie E.L."/>
            <person name="Williams K.H."/>
            <person name="Hubbard S.S."/>
            <person name="Banfield J.F."/>
        </authorList>
    </citation>
    <scope>NUCLEOTIDE SEQUENCE [LARGE SCALE GENOMIC DNA]</scope>
</reference>
<keyword evidence="7 16" id="KW-0863">Zinc-finger</keyword>
<dbReference type="FunFam" id="1.10.8.50:FF:000003">
    <property type="entry name" value="Formamidopyrimidine-DNA glycosylase"/>
    <property type="match status" value="1"/>
</dbReference>
<dbReference type="Pfam" id="PF06831">
    <property type="entry name" value="H2TH"/>
    <property type="match status" value="1"/>
</dbReference>
<evidence type="ECO:0000256" key="6">
    <source>
        <dbReference type="ARBA" id="ARBA00022763"/>
    </source>
</evidence>
<keyword evidence="11" id="KW-0234">DNA repair</keyword>
<dbReference type="Gene3D" id="1.10.8.50">
    <property type="match status" value="1"/>
</dbReference>
<sequence length="280" mass="32304">MPELPEVETTVRDLRKVILGLKIKGIWTNLKSSNPHQKETIKNPIYFKKFKKEVIGSKVVSIKRRGKNILIQLNNQKTILIHLKMTGHLLFNNHQKNKYIHVIFYFRGNKNLAFSDLRKFGKITLLNSPLSLGPEPLGFNLKIKKFIKIIKSQKRKMKQVLLDQKVIAGIGNIYSDEILWEAGIHPETKAENIPLFKIKKMFVVMKKILRKAIKLRGDSISDYFNIDGQKGKYQLHHKAYQQTGKKCFKKGCSGVITRIKIGSRSAHFCSQHQKLKFLGS</sequence>
<dbReference type="InterPro" id="IPR010979">
    <property type="entry name" value="Ribosomal_uS13-like_H2TH"/>
</dbReference>
<dbReference type="Pfam" id="PF01149">
    <property type="entry name" value="Fapy_DNA_glyco"/>
    <property type="match status" value="1"/>
</dbReference>
<name>A0A1F6X1P9_9BACT</name>
<evidence type="ECO:0000256" key="5">
    <source>
        <dbReference type="ARBA" id="ARBA00022723"/>
    </source>
</evidence>
<evidence type="ECO:0000256" key="13">
    <source>
        <dbReference type="ARBA" id="ARBA00023268"/>
    </source>
</evidence>
<evidence type="ECO:0000313" key="20">
    <source>
        <dbReference type="Proteomes" id="UP000185809"/>
    </source>
</evidence>
<dbReference type="InterPro" id="IPR000214">
    <property type="entry name" value="Znf_DNA_glyclase/AP_lyase"/>
</dbReference>
<gene>
    <name evidence="19" type="ORF">A2995_01745</name>
</gene>
<dbReference type="SMART" id="SM01232">
    <property type="entry name" value="H2TH"/>
    <property type="match status" value="1"/>
</dbReference>
<evidence type="ECO:0000256" key="3">
    <source>
        <dbReference type="ARBA" id="ARBA00009409"/>
    </source>
</evidence>
<keyword evidence="13" id="KW-0511">Multifunctional enzyme</keyword>
<dbReference type="NCBIfam" id="TIGR00577">
    <property type="entry name" value="fpg"/>
    <property type="match status" value="1"/>
</dbReference>
<dbReference type="SUPFAM" id="SSF57716">
    <property type="entry name" value="Glucocorticoid receptor-like (DNA-binding domain)"/>
    <property type="match status" value="1"/>
</dbReference>
<feature type="domain" description="Formamidopyrimidine-DNA glycosylase catalytic" evidence="18">
    <location>
        <begin position="2"/>
        <end position="121"/>
    </location>
</feature>
<comment type="caution">
    <text evidence="19">The sequence shown here is derived from an EMBL/GenBank/DDBJ whole genome shotgun (WGS) entry which is preliminary data.</text>
</comment>
<keyword evidence="6" id="KW-0227">DNA damage</keyword>
<keyword evidence="12" id="KW-0456">Lyase</keyword>
<organism evidence="19 20">
    <name type="scientific">Candidatus Nomurabacteria bacterium RIFCSPLOWO2_01_FULL_33_24</name>
    <dbReference type="NCBI Taxonomy" id="1801765"/>
    <lineage>
        <taxon>Bacteria</taxon>
        <taxon>Candidatus Nomuraibacteriota</taxon>
    </lineage>
</organism>
<dbReference type="InterPro" id="IPR020629">
    <property type="entry name" value="FPG_Glyclase"/>
</dbReference>
<dbReference type="GO" id="GO:0006284">
    <property type="term" value="P:base-excision repair"/>
    <property type="evidence" value="ECO:0007669"/>
    <property type="project" value="InterPro"/>
</dbReference>
<evidence type="ECO:0000256" key="15">
    <source>
        <dbReference type="ARBA" id="ARBA00044632"/>
    </source>
</evidence>
<evidence type="ECO:0000259" key="17">
    <source>
        <dbReference type="PROSITE" id="PS51066"/>
    </source>
</evidence>
<evidence type="ECO:0000256" key="1">
    <source>
        <dbReference type="ARBA" id="ARBA00001668"/>
    </source>
</evidence>
<keyword evidence="9" id="KW-0862">Zinc</keyword>
<dbReference type="AlphaFoldDB" id="A0A1F6X1P9"/>
<proteinExistence type="inferred from homology"/>
<dbReference type="Proteomes" id="UP000185809">
    <property type="component" value="Unassembled WGS sequence"/>
</dbReference>
<keyword evidence="5" id="KW-0479">Metal-binding</keyword>
<comment type="catalytic activity">
    <reaction evidence="15">
        <text>2'-deoxyribonucleotide-(2'-deoxyribose 5'-phosphate)-2'-deoxyribonucleotide-DNA = a 3'-end 2'-deoxyribonucleotide-(2,3-dehydro-2,3-deoxyribose 5'-phosphate)-DNA + a 5'-end 5'-phospho-2'-deoxyribonucleoside-DNA + H(+)</text>
        <dbReference type="Rhea" id="RHEA:66592"/>
        <dbReference type="Rhea" id="RHEA-COMP:13180"/>
        <dbReference type="Rhea" id="RHEA-COMP:16897"/>
        <dbReference type="Rhea" id="RHEA-COMP:17067"/>
        <dbReference type="ChEBI" id="CHEBI:15378"/>
        <dbReference type="ChEBI" id="CHEBI:136412"/>
        <dbReference type="ChEBI" id="CHEBI:157695"/>
        <dbReference type="ChEBI" id="CHEBI:167181"/>
        <dbReference type="EC" id="4.2.99.18"/>
    </reaction>
</comment>
<protein>
    <submittedName>
        <fullName evidence="19">DNA-formamidopyrimidine glycosylase</fullName>
    </submittedName>
</protein>
<evidence type="ECO:0000256" key="9">
    <source>
        <dbReference type="ARBA" id="ARBA00022833"/>
    </source>
</evidence>
<evidence type="ECO:0000256" key="14">
    <source>
        <dbReference type="ARBA" id="ARBA00023295"/>
    </source>
</evidence>
<dbReference type="NCBIfam" id="NF002211">
    <property type="entry name" value="PRK01103.1"/>
    <property type="match status" value="1"/>
</dbReference>
<dbReference type="EMBL" id="MFUP01000006">
    <property type="protein sequence ID" value="OGI88056.1"/>
    <property type="molecule type" value="Genomic_DNA"/>
</dbReference>
<dbReference type="PROSITE" id="PS51066">
    <property type="entry name" value="ZF_FPG_2"/>
    <property type="match status" value="1"/>
</dbReference>
<comment type="similarity">
    <text evidence="3">Belongs to the FPG family.</text>
</comment>
<keyword evidence="8" id="KW-0378">Hydrolase</keyword>
<keyword evidence="14" id="KW-0326">Glycosidase</keyword>
<dbReference type="InterPro" id="IPR012319">
    <property type="entry name" value="FPG_cat"/>
</dbReference>
<dbReference type="PANTHER" id="PTHR22993">
    <property type="entry name" value="FORMAMIDOPYRIMIDINE-DNA GLYCOSYLASE"/>
    <property type="match status" value="1"/>
</dbReference>
<evidence type="ECO:0000256" key="16">
    <source>
        <dbReference type="PROSITE-ProRule" id="PRU00391"/>
    </source>
</evidence>
<evidence type="ECO:0000256" key="12">
    <source>
        <dbReference type="ARBA" id="ARBA00023239"/>
    </source>
</evidence>
<dbReference type="InterPro" id="IPR015886">
    <property type="entry name" value="H2TH_FPG"/>
</dbReference>
<evidence type="ECO:0000256" key="11">
    <source>
        <dbReference type="ARBA" id="ARBA00023204"/>
    </source>
</evidence>
<evidence type="ECO:0000256" key="8">
    <source>
        <dbReference type="ARBA" id="ARBA00022801"/>
    </source>
</evidence>
<evidence type="ECO:0000313" key="19">
    <source>
        <dbReference type="EMBL" id="OGI88056.1"/>
    </source>
</evidence>
<dbReference type="InterPro" id="IPR035937">
    <property type="entry name" value="FPG_N"/>
</dbReference>
<dbReference type="SUPFAM" id="SSF81624">
    <property type="entry name" value="N-terminal domain of MutM-like DNA repair proteins"/>
    <property type="match status" value="1"/>
</dbReference>
<evidence type="ECO:0000256" key="7">
    <source>
        <dbReference type="ARBA" id="ARBA00022771"/>
    </source>
</evidence>
<evidence type="ECO:0000256" key="10">
    <source>
        <dbReference type="ARBA" id="ARBA00023125"/>
    </source>
</evidence>
<evidence type="ECO:0000256" key="2">
    <source>
        <dbReference type="ARBA" id="ARBA00001947"/>
    </source>
</evidence>
<dbReference type="PANTHER" id="PTHR22993:SF9">
    <property type="entry name" value="FORMAMIDOPYRIMIDINE-DNA GLYCOSYLASE"/>
    <property type="match status" value="1"/>
</dbReference>
<comment type="cofactor">
    <cofactor evidence="2">
        <name>Zn(2+)</name>
        <dbReference type="ChEBI" id="CHEBI:29105"/>
    </cofactor>
</comment>
<dbReference type="GO" id="GO:0140078">
    <property type="term" value="F:class I DNA-(apurinic or apyrimidinic site) endonuclease activity"/>
    <property type="evidence" value="ECO:0007669"/>
    <property type="project" value="UniProtKB-EC"/>
</dbReference>
<dbReference type="GO" id="GO:0034039">
    <property type="term" value="F:8-oxo-7,8-dihydroguanine DNA N-glycosylase activity"/>
    <property type="evidence" value="ECO:0007669"/>
    <property type="project" value="TreeGrafter"/>
</dbReference>
<accession>A0A1F6X1P9</accession>
<evidence type="ECO:0000259" key="18">
    <source>
        <dbReference type="PROSITE" id="PS51068"/>
    </source>
</evidence>
<feature type="domain" description="FPG-type" evidence="17">
    <location>
        <begin position="238"/>
        <end position="274"/>
    </location>
</feature>
<dbReference type="SMART" id="SM00898">
    <property type="entry name" value="Fapy_DNA_glyco"/>
    <property type="match status" value="1"/>
</dbReference>
<dbReference type="CDD" id="cd08966">
    <property type="entry name" value="EcFpg-like_N"/>
    <property type="match status" value="1"/>
</dbReference>